<proteinExistence type="predicted"/>
<organism evidence="2 3">
    <name type="scientific">Ilumatobacter fluminis</name>
    <dbReference type="NCBI Taxonomy" id="467091"/>
    <lineage>
        <taxon>Bacteria</taxon>
        <taxon>Bacillati</taxon>
        <taxon>Actinomycetota</taxon>
        <taxon>Acidimicrobiia</taxon>
        <taxon>Acidimicrobiales</taxon>
        <taxon>Ilumatobacteraceae</taxon>
        <taxon>Ilumatobacter</taxon>
    </lineage>
</organism>
<evidence type="ECO:0000256" key="1">
    <source>
        <dbReference type="SAM" id="MobiDB-lite"/>
    </source>
</evidence>
<sequence>MGFVGQPIVGRDRPFEVDPARFDHFQLGEGKPVAADELVRDPAWTLYTIDPDHDRAMLVRLPDGLDLTAQPFAFVAQFDHATDAVVLPLDDLARLADDLPRPATLVHLFSTGRCGSTLASRIFAELDGVWSLSEPDAIAQLVVRRDEYGTRRMQEMLRVATRWSFRPVDPRPDTTCVLKYRSEALFDAADFVTATPDSTSLFLYRDVEGWVDSGYRFGQKQGADVGEGSTAMRDFLWHILSAGAPPGVVADICDPVDPATPMETALAALWAMRIEAYQAAAATGVPFHPFSYRDINHDREATVARLLQVLGHDSPSNRERALRAYDVDSQQGTDGNRDAAAEPLPADRRQRVHSLVADNARMRAAVDAMR</sequence>
<dbReference type="PANTHER" id="PTHR33844:SF1">
    <property type="entry name" value="SULFOTRANSFERASE DOMAIN-CONTAINING PROTEIN"/>
    <property type="match status" value="1"/>
</dbReference>
<dbReference type="AlphaFoldDB" id="A0A4R7I431"/>
<dbReference type="Gene3D" id="3.40.50.300">
    <property type="entry name" value="P-loop containing nucleotide triphosphate hydrolases"/>
    <property type="match status" value="1"/>
</dbReference>
<comment type="caution">
    <text evidence="2">The sequence shown here is derived from an EMBL/GenBank/DDBJ whole genome shotgun (WGS) entry which is preliminary data.</text>
</comment>
<evidence type="ECO:0000313" key="2">
    <source>
        <dbReference type="EMBL" id="TDT18422.1"/>
    </source>
</evidence>
<dbReference type="PANTHER" id="PTHR33844">
    <property type="entry name" value="SULFOTRANSFER_1 DOMAIN-CONTAINING PROTEIN"/>
    <property type="match status" value="1"/>
</dbReference>
<dbReference type="Proteomes" id="UP000294558">
    <property type="component" value="Unassembled WGS sequence"/>
</dbReference>
<keyword evidence="3" id="KW-1185">Reference proteome</keyword>
<dbReference type="EMBL" id="SOAU01000001">
    <property type="protein sequence ID" value="TDT18422.1"/>
    <property type="molecule type" value="Genomic_DNA"/>
</dbReference>
<dbReference type="SUPFAM" id="SSF52540">
    <property type="entry name" value="P-loop containing nucleoside triphosphate hydrolases"/>
    <property type="match status" value="1"/>
</dbReference>
<feature type="compositionally biased region" description="Basic and acidic residues" evidence="1">
    <location>
        <begin position="335"/>
        <end position="347"/>
    </location>
</feature>
<evidence type="ECO:0000313" key="3">
    <source>
        <dbReference type="Proteomes" id="UP000294558"/>
    </source>
</evidence>
<gene>
    <name evidence="2" type="ORF">BDK89_4042</name>
</gene>
<name>A0A4R7I431_9ACTN</name>
<accession>A0A4R7I431</accession>
<dbReference type="OrthoDB" id="3365084at2"/>
<feature type="region of interest" description="Disordered" evidence="1">
    <location>
        <begin position="326"/>
        <end position="347"/>
    </location>
</feature>
<dbReference type="RefSeq" id="WP_133870643.1">
    <property type="nucleotide sequence ID" value="NZ_SOAU01000001.1"/>
</dbReference>
<protein>
    <recommendedName>
        <fullName evidence="4">Sulfotransferase family protein</fullName>
    </recommendedName>
</protein>
<reference evidence="2 3" key="1">
    <citation type="submission" date="2019-03" db="EMBL/GenBank/DDBJ databases">
        <title>Sequencing the genomes of 1000 actinobacteria strains.</title>
        <authorList>
            <person name="Klenk H.-P."/>
        </authorList>
    </citation>
    <scope>NUCLEOTIDE SEQUENCE [LARGE SCALE GENOMIC DNA]</scope>
    <source>
        <strain evidence="2 3">DSM 18936</strain>
    </source>
</reference>
<dbReference type="InterPro" id="IPR027417">
    <property type="entry name" value="P-loop_NTPase"/>
</dbReference>
<evidence type="ECO:0008006" key="4">
    <source>
        <dbReference type="Google" id="ProtNLM"/>
    </source>
</evidence>